<dbReference type="AlphaFoldDB" id="A0A6L2K0G3"/>
<dbReference type="InterPro" id="IPR036875">
    <property type="entry name" value="Znf_CCHC_sf"/>
</dbReference>
<comment type="caution">
    <text evidence="2">The sequence shown here is derived from an EMBL/GenBank/DDBJ whole genome shotgun (WGS) entry which is preliminary data.</text>
</comment>
<evidence type="ECO:0008006" key="3">
    <source>
        <dbReference type="Google" id="ProtNLM"/>
    </source>
</evidence>
<sequence length="155" mass="16867">MIEVRADVEFKDTIVVAMPKLTGEGFYTSTVRIEYEWKPPRCTCCKVFGHIQEECPKNPGLGVTKNLKDPSQALRGVPVGPKVGLKPTKEYRPVSKKPTTNASGNKKKCMEPSKEVCNSNPFDVLNSVENDGEWGTNEGTSNLASNGANSSGSLF</sequence>
<proteinExistence type="predicted"/>
<evidence type="ECO:0000313" key="2">
    <source>
        <dbReference type="EMBL" id="GEU41384.1"/>
    </source>
</evidence>
<gene>
    <name evidence="2" type="ORF">Tci_013362</name>
</gene>
<evidence type="ECO:0000256" key="1">
    <source>
        <dbReference type="SAM" id="MobiDB-lite"/>
    </source>
</evidence>
<organism evidence="2">
    <name type="scientific">Tanacetum cinerariifolium</name>
    <name type="common">Dalmatian daisy</name>
    <name type="synonym">Chrysanthemum cinerariifolium</name>
    <dbReference type="NCBI Taxonomy" id="118510"/>
    <lineage>
        <taxon>Eukaryota</taxon>
        <taxon>Viridiplantae</taxon>
        <taxon>Streptophyta</taxon>
        <taxon>Embryophyta</taxon>
        <taxon>Tracheophyta</taxon>
        <taxon>Spermatophyta</taxon>
        <taxon>Magnoliopsida</taxon>
        <taxon>eudicotyledons</taxon>
        <taxon>Gunneridae</taxon>
        <taxon>Pentapetalae</taxon>
        <taxon>asterids</taxon>
        <taxon>campanulids</taxon>
        <taxon>Asterales</taxon>
        <taxon>Asteraceae</taxon>
        <taxon>Asteroideae</taxon>
        <taxon>Anthemideae</taxon>
        <taxon>Anthemidinae</taxon>
        <taxon>Tanacetum</taxon>
    </lineage>
</organism>
<dbReference type="GO" id="GO:0003676">
    <property type="term" value="F:nucleic acid binding"/>
    <property type="evidence" value="ECO:0007669"/>
    <property type="project" value="InterPro"/>
</dbReference>
<feature type="region of interest" description="Disordered" evidence="1">
    <location>
        <begin position="67"/>
        <end position="114"/>
    </location>
</feature>
<feature type="compositionally biased region" description="Low complexity" evidence="1">
    <location>
        <begin position="141"/>
        <end position="155"/>
    </location>
</feature>
<reference evidence="2" key="1">
    <citation type="journal article" date="2019" name="Sci. Rep.">
        <title>Draft genome of Tanacetum cinerariifolium, the natural source of mosquito coil.</title>
        <authorList>
            <person name="Yamashiro T."/>
            <person name="Shiraishi A."/>
            <person name="Satake H."/>
            <person name="Nakayama K."/>
        </authorList>
    </citation>
    <scope>NUCLEOTIDE SEQUENCE</scope>
</reference>
<dbReference type="GO" id="GO:0008270">
    <property type="term" value="F:zinc ion binding"/>
    <property type="evidence" value="ECO:0007669"/>
    <property type="project" value="InterPro"/>
</dbReference>
<dbReference type="SUPFAM" id="SSF57756">
    <property type="entry name" value="Retrovirus zinc finger-like domains"/>
    <property type="match status" value="1"/>
</dbReference>
<name>A0A6L2K0G3_TANCI</name>
<accession>A0A6L2K0G3</accession>
<feature type="region of interest" description="Disordered" evidence="1">
    <location>
        <begin position="127"/>
        <end position="155"/>
    </location>
</feature>
<protein>
    <recommendedName>
        <fullName evidence="3">Zinc knuckle CX2CX4HX4C</fullName>
    </recommendedName>
</protein>
<dbReference type="EMBL" id="BKCJ010001431">
    <property type="protein sequence ID" value="GEU41384.1"/>
    <property type="molecule type" value="Genomic_DNA"/>
</dbReference>